<accession>A0A0F9JD64</accession>
<evidence type="ECO:0000256" key="1">
    <source>
        <dbReference type="SAM" id="Phobius"/>
    </source>
</evidence>
<organism evidence="2">
    <name type="scientific">marine sediment metagenome</name>
    <dbReference type="NCBI Taxonomy" id="412755"/>
    <lineage>
        <taxon>unclassified sequences</taxon>
        <taxon>metagenomes</taxon>
        <taxon>ecological metagenomes</taxon>
    </lineage>
</organism>
<proteinExistence type="predicted"/>
<protein>
    <submittedName>
        <fullName evidence="2">Uncharacterized protein</fullName>
    </submittedName>
</protein>
<keyword evidence="1" id="KW-0812">Transmembrane</keyword>
<sequence>MNEISYTTLSFNSFLTLLIFPVKLLLNNIHTLFIILIFETKKILMNIFIDGLGINQFSHNKYFKFFQDIYYNKIE</sequence>
<keyword evidence="1" id="KW-0472">Membrane</keyword>
<comment type="caution">
    <text evidence="2">The sequence shown here is derived from an EMBL/GenBank/DDBJ whole genome shotgun (WGS) entry which is preliminary data.</text>
</comment>
<keyword evidence="1" id="KW-1133">Transmembrane helix</keyword>
<dbReference type="AlphaFoldDB" id="A0A0F9JD64"/>
<evidence type="ECO:0000313" key="2">
    <source>
        <dbReference type="EMBL" id="KKM60236.1"/>
    </source>
</evidence>
<name>A0A0F9JD64_9ZZZZ</name>
<dbReference type="EMBL" id="LAZR01011717">
    <property type="protein sequence ID" value="KKM60236.1"/>
    <property type="molecule type" value="Genomic_DNA"/>
</dbReference>
<reference evidence="2" key="1">
    <citation type="journal article" date="2015" name="Nature">
        <title>Complex archaea that bridge the gap between prokaryotes and eukaryotes.</title>
        <authorList>
            <person name="Spang A."/>
            <person name="Saw J.H."/>
            <person name="Jorgensen S.L."/>
            <person name="Zaremba-Niedzwiedzka K."/>
            <person name="Martijn J."/>
            <person name="Lind A.E."/>
            <person name="van Eijk R."/>
            <person name="Schleper C."/>
            <person name="Guy L."/>
            <person name="Ettema T.J."/>
        </authorList>
    </citation>
    <scope>NUCLEOTIDE SEQUENCE</scope>
</reference>
<feature type="transmembrane region" description="Helical" evidence="1">
    <location>
        <begin position="14"/>
        <end position="38"/>
    </location>
</feature>
<gene>
    <name evidence="2" type="ORF">LCGC14_1543860</name>
</gene>